<gene>
    <name evidence="7" type="ORF">Sjap_016299</name>
</gene>
<dbReference type="InterPro" id="IPR036396">
    <property type="entry name" value="Cyt_P450_sf"/>
</dbReference>
<keyword evidence="3" id="KW-0479">Metal-binding</keyword>
<keyword evidence="6" id="KW-0472">Membrane</keyword>
<organism evidence="7 8">
    <name type="scientific">Stephania japonica</name>
    <dbReference type="NCBI Taxonomy" id="461633"/>
    <lineage>
        <taxon>Eukaryota</taxon>
        <taxon>Viridiplantae</taxon>
        <taxon>Streptophyta</taxon>
        <taxon>Embryophyta</taxon>
        <taxon>Tracheophyta</taxon>
        <taxon>Spermatophyta</taxon>
        <taxon>Magnoliopsida</taxon>
        <taxon>Ranunculales</taxon>
        <taxon>Menispermaceae</taxon>
        <taxon>Menispermoideae</taxon>
        <taxon>Cissampelideae</taxon>
        <taxon>Stephania</taxon>
    </lineage>
</organism>
<dbReference type="Proteomes" id="UP001417504">
    <property type="component" value="Unassembled WGS sequence"/>
</dbReference>
<evidence type="ECO:0008006" key="9">
    <source>
        <dbReference type="Google" id="ProtNLM"/>
    </source>
</evidence>
<protein>
    <recommendedName>
        <fullName evidence="9">Cytochrome P450</fullName>
    </recommendedName>
</protein>
<evidence type="ECO:0000313" key="8">
    <source>
        <dbReference type="Proteomes" id="UP001417504"/>
    </source>
</evidence>
<reference evidence="7 8" key="1">
    <citation type="submission" date="2024-01" db="EMBL/GenBank/DDBJ databases">
        <title>Genome assemblies of Stephania.</title>
        <authorList>
            <person name="Yang L."/>
        </authorList>
    </citation>
    <scope>NUCLEOTIDE SEQUENCE [LARGE SCALE GENOMIC DNA]</scope>
    <source>
        <strain evidence="7">QJT</strain>
        <tissue evidence="7">Leaf</tissue>
    </source>
</reference>
<keyword evidence="2" id="KW-0349">Heme</keyword>
<dbReference type="Pfam" id="PF00067">
    <property type="entry name" value="p450"/>
    <property type="match status" value="1"/>
</dbReference>
<evidence type="ECO:0000256" key="5">
    <source>
        <dbReference type="ARBA" id="ARBA00023004"/>
    </source>
</evidence>
<dbReference type="GO" id="GO:0004497">
    <property type="term" value="F:monooxygenase activity"/>
    <property type="evidence" value="ECO:0007669"/>
    <property type="project" value="InterPro"/>
</dbReference>
<comment type="caution">
    <text evidence="7">The sequence shown here is derived from an EMBL/GenBank/DDBJ whole genome shotgun (WGS) entry which is preliminary data.</text>
</comment>
<dbReference type="GO" id="GO:0016705">
    <property type="term" value="F:oxidoreductase activity, acting on paired donors, with incorporation or reduction of molecular oxygen"/>
    <property type="evidence" value="ECO:0007669"/>
    <property type="project" value="InterPro"/>
</dbReference>
<dbReference type="PANTHER" id="PTHR47955:SF8">
    <property type="entry name" value="CYTOCHROME P450 71D11-LIKE"/>
    <property type="match status" value="1"/>
</dbReference>
<dbReference type="SUPFAM" id="SSF48264">
    <property type="entry name" value="Cytochrome P450"/>
    <property type="match status" value="1"/>
</dbReference>
<dbReference type="PANTHER" id="PTHR47955">
    <property type="entry name" value="CYTOCHROME P450 FAMILY 71 PROTEIN"/>
    <property type="match status" value="1"/>
</dbReference>
<keyword evidence="8" id="KW-1185">Reference proteome</keyword>
<comment type="similarity">
    <text evidence="1">Belongs to the cytochrome P450 family.</text>
</comment>
<dbReference type="GO" id="GO:0005506">
    <property type="term" value="F:iron ion binding"/>
    <property type="evidence" value="ECO:0007669"/>
    <property type="project" value="InterPro"/>
</dbReference>
<evidence type="ECO:0000256" key="4">
    <source>
        <dbReference type="ARBA" id="ARBA00023002"/>
    </source>
</evidence>
<dbReference type="AlphaFoldDB" id="A0AAP0NRQ6"/>
<dbReference type="EMBL" id="JBBNAE010000006">
    <property type="protein sequence ID" value="KAK9117352.1"/>
    <property type="molecule type" value="Genomic_DNA"/>
</dbReference>
<keyword evidence="4" id="KW-0560">Oxidoreductase</keyword>
<proteinExistence type="inferred from homology"/>
<dbReference type="Gene3D" id="1.10.630.10">
    <property type="entry name" value="Cytochrome P450"/>
    <property type="match status" value="1"/>
</dbReference>
<evidence type="ECO:0000256" key="6">
    <source>
        <dbReference type="SAM" id="Phobius"/>
    </source>
</evidence>
<dbReference type="GO" id="GO:0044550">
    <property type="term" value="P:secondary metabolite biosynthetic process"/>
    <property type="evidence" value="ECO:0007669"/>
    <property type="project" value="UniProtKB-ARBA"/>
</dbReference>
<keyword evidence="5" id="KW-0408">Iron</keyword>
<keyword evidence="6" id="KW-0812">Transmembrane</keyword>
<keyword evidence="6" id="KW-1133">Transmembrane helix</keyword>
<accession>A0AAP0NRQ6</accession>
<evidence type="ECO:0000313" key="7">
    <source>
        <dbReference type="EMBL" id="KAK9117352.1"/>
    </source>
</evidence>
<name>A0AAP0NRQ6_9MAGN</name>
<evidence type="ECO:0000256" key="1">
    <source>
        <dbReference type="ARBA" id="ARBA00010617"/>
    </source>
</evidence>
<feature type="transmembrane region" description="Helical" evidence="6">
    <location>
        <begin position="6"/>
        <end position="26"/>
    </location>
</feature>
<dbReference type="InterPro" id="IPR001128">
    <property type="entry name" value="Cyt_P450"/>
</dbReference>
<sequence>MAMELIPLVMILVIFPSLFFLLRLIIGSSSKRSNLPPSPPTLSLIGNLHQVSKRLHHSFKDLSQKYGPIMLLHFGQVPVVVVSSPAMAEEILKTHDAVVFANKPIMTTAKILLYRCAEISLAPYSEYWRQMRKMCYGA</sequence>
<dbReference type="GO" id="GO:0020037">
    <property type="term" value="F:heme binding"/>
    <property type="evidence" value="ECO:0007669"/>
    <property type="project" value="InterPro"/>
</dbReference>
<evidence type="ECO:0000256" key="3">
    <source>
        <dbReference type="ARBA" id="ARBA00022723"/>
    </source>
</evidence>
<evidence type="ECO:0000256" key="2">
    <source>
        <dbReference type="ARBA" id="ARBA00022617"/>
    </source>
</evidence>